<dbReference type="Proteomes" id="UP000422569">
    <property type="component" value="Plasmid unnamed1"/>
</dbReference>
<dbReference type="RefSeq" id="WP_154420378.1">
    <property type="nucleotide sequence ID" value="NZ_CP044332.1"/>
</dbReference>
<dbReference type="KEGG" id="mpar:F7D14_19800"/>
<dbReference type="Pfam" id="PF07183">
    <property type="entry name" value="DUF1403"/>
    <property type="match status" value="1"/>
</dbReference>
<proteinExistence type="predicted"/>
<reference evidence="2 3" key="1">
    <citation type="submission" date="2019-09" db="EMBL/GenBank/DDBJ databases">
        <title>Isolation and complete genome sequencing of Methylocystis species.</title>
        <authorList>
            <person name="Rumah B.L."/>
            <person name="Stead C.E."/>
            <person name="Stevens B.C."/>
            <person name="Minton N.P."/>
            <person name="Grosse-Honebrink A."/>
            <person name="Zhang Y."/>
        </authorList>
    </citation>
    <scope>NUCLEOTIDE SEQUENCE [LARGE SCALE GENOMIC DNA]</scope>
    <source>
        <strain evidence="2 3">BRCS2</strain>
        <plasmid evidence="2 3">unnamed1</plasmid>
    </source>
</reference>
<gene>
    <name evidence="2" type="ORF">F7D14_19800</name>
</gene>
<evidence type="ECO:0000313" key="2">
    <source>
        <dbReference type="EMBL" id="QGM99854.1"/>
    </source>
</evidence>
<accession>A0A6B8M6Z3</accession>
<evidence type="ECO:0000313" key="3">
    <source>
        <dbReference type="Proteomes" id="UP000422569"/>
    </source>
</evidence>
<name>A0A6B8M6Z3_9HYPH</name>
<evidence type="ECO:0000256" key="1">
    <source>
        <dbReference type="SAM" id="MobiDB-lite"/>
    </source>
</evidence>
<dbReference type="InterPro" id="IPR009843">
    <property type="entry name" value="DUF1403"/>
</dbReference>
<keyword evidence="2" id="KW-0614">Plasmid</keyword>
<keyword evidence="3" id="KW-1185">Reference proteome</keyword>
<protein>
    <submittedName>
        <fullName evidence="2">DUF1403 family protein</fullName>
    </submittedName>
</protein>
<dbReference type="EMBL" id="CP044332">
    <property type="protein sequence ID" value="QGM99854.1"/>
    <property type="molecule type" value="Genomic_DNA"/>
</dbReference>
<feature type="region of interest" description="Disordered" evidence="1">
    <location>
        <begin position="17"/>
        <end position="55"/>
    </location>
</feature>
<organism evidence="2 3">
    <name type="scientific">Methylocystis parvus</name>
    <dbReference type="NCBI Taxonomy" id="134"/>
    <lineage>
        <taxon>Bacteria</taxon>
        <taxon>Pseudomonadati</taxon>
        <taxon>Pseudomonadota</taxon>
        <taxon>Alphaproteobacteria</taxon>
        <taxon>Hyphomicrobiales</taxon>
        <taxon>Methylocystaceae</taxon>
        <taxon>Methylocystis</taxon>
    </lineage>
</organism>
<dbReference type="AlphaFoldDB" id="A0A6B8M6Z3"/>
<geneLocation type="plasmid" evidence="2">
    <name>unnamed1</name>
</geneLocation>
<sequence length="367" mass="39749">MTKRRFDRMLSVMFDLDSVPDRAPESPPVSPRRPRRARKPALSTGAKNPGEIGLFPDWGRLPDADGGRSDAAFHAGAGLALFDRLLRAGEDGAEPAYAGALRRRLALRAAASCARLARLREDESALRDAEHLAPPHAPPSPAGRLHRLFRRFGEQPVRLDRATLAVAAELLLLRLDEPALVRLVEALQRRASKPRTPLLAVVEASRAAMSAVTNSAPVDADIVAFWLADATLAQELGWASPVPLFATAIHHPALRIGPNGRRSRPGDPEWGEANARALALACHDAYALGADLARRADRLQQAAPKLRAKGAARVVAMLLEDDCVTPARAAKESGLSDRAARRLFDRLIELGTVRELSGRANFRLYGL</sequence>